<dbReference type="EMBL" id="VDEQ01000266">
    <property type="protein sequence ID" value="MQS38517.1"/>
    <property type="molecule type" value="Genomic_DNA"/>
</dbReference>
<protein>
    <submittedName>
        <fullName evidence="2">Carboxymuconolactone decarboxylase</fullName>
    </submittedName>
</protein>
<dbReference type="PANTHER" id="PTHR33570:SF10">
    <property type="entry name" value="GAMMA-CARBOXYMUCONOLACTONE DECARBOXYLASE"/>
    <property type="match status" value="1"/>
</dbReference>
<dbReference type="RefSeq" id="WP_153485798.1">
    <property type="nucleotide sequence ID" value="NZ_VDEQ01000266.1"/>
</dbReference>
<dbReference type="PROSITE" id="PS51318">
    <property type="entry name" value="TAT"/>
    <property type="match status" value="1"/>
</dbReference>
<gene>
    <name evidence="2" type="ORF">FFZ77_23815</name>
</gene>
<dbReference type="InterPro" id="IPR052512">
    <property type="entry name" value="4CMD/NDH-1_regulator"/>
</dbReference>
<feature type="domain" description="Carboxymuconolactone decarboxylase-like" evidence="1">
    <location>
        <begin position="86"/>
        <end position="170"/>
    </location>
</feature>
<evidence type="ECO:0000259" key="1">
    <source>
        <dbReference type="Pfam" id="PF02627"/>
    </source>
</evidence>
<comment type="caution">
    <text evidence="2">The sequence shown here is derived from an EMBL/GenBank/DDBJ whole genome shotgun (WGS) entry which is preliminary data.</text>
</comment>
<sequence length="314" mass="33465">MKESPRKSAIARRAALTSGALVGIGIAEGLLNTTPAAAASSAASSTAAPTAASGGNARYARGLAVLREASGERGTAVVESLKDIAPDLGRFIVEFAYGDVFARPKLDLRERELATVAALAAQGDTAPQLNFHIDAALRVGVRPAEIIEALIHIVPFMGFPRALNAIGVARTVFTDRGVTFEPPVMKDSRNRYRRGAEKLMEIDGRHGLDVVESLNDIAPDLGRFIVEFTFGDVYYRPWLTARRRQIVTVAALTAFGDTAPQLRVHIGAALNVGLSPAQIVETLIQVVPYAGFPRVLNAITVARTVFEKQNASAP</sequence>
<reference evidence="2 3" key="1">
    <citation type="submission" date="2019-06" db="EMBL/GenBank/DDBJ databases">
        <title>Comparative genomics and metabolomics analyses of clavulanic acid producing Streptomyces species provides insight into specialized metabolism and evolution of beta-lactam biosynthetic gene clusters.</title>
        <authorList>
            <person name="Moore M.A."/>
            <person name="Cruz-Morales P."/>
            <person name="Barona Gomez F."/>
            <person name="Kapil T."/>
        </authorList>
    </citation>
    <scope>NUCLEOTIDE SEQUENCE [LARGE SCALE GENOMIC DNA]</scope>
    <source>
        <strain evidence="2 3">T-272</strain>
    </source>
</reference>
<feature type="domain" description="Carboxymuconolactone decarboxylase-like" evidence="1">
    <location>
        <begin position="219"/>
        <end position="303"/>
    </location>
</feature>
<proteinExistence type="predicted"/>
<keyword evidence="3" id="KW-1185">Reference proteome</keyword>
<dbReference type="InterPro" id="IPR006311">
    <property type="entry name" value="TAT_signal"/>
</dbReference>
<dbReference type="InterPro" id="IPR029032">
    <property type="entry name" value="AhpD-like"/>
</dbReference>
<dbReference type="Proteomes" id="UP000460558">
    <property type="component" value="Unassembled WGS sequence"/>
</dbReference>
<dbReference type="InterPro" id="IPR003779">
    <property type="entry name" value="CMD-like"/>
</dbReference>
<dbReference type="SUPFAM" id="SSF69118">
    <property type="entry name" value="AhpD-like"/>
    <property type="match status" value="1"/>
</dbReference>
<evidence type="ECO:0000313" key="2">
    <source>
        <dbReference type="EMBL" id="MQS38517.1"/>
    </source>
</evidence>
<accession>A0ABW9NYY8</accession>
<dbReference type="Pfam" id="PF02627">
    <property type="entry name" value="CMD"/>
    <property type="match status" value="2"/>
</dbReference>
<organism evidence="2 3">
    <name type="scientific">Streptomyces katsurahamanus</name>
    <dbReference type="NCBI Taxonomy" id="2577098"/>
    <lineage>
        <taxon>Bacteria</taxon>
        <taxon>Bacillati</taxon>
        <taxon>Actinomycetota</taxon>
        <taxon>Actinomycetes</taxon>
        <taxon>Kitasatosporales</taxon>
        <taxon>Streptomycetaceae</taxon>
        <taxon>Streptomyces</taxon>
    </lineage>
</organism>
<name>A0ABW9NYY8_9ACTN</name>
<evidence type="ECO:0000313" key="3">
    <source>
        <dbReference type="Proteomes" id="UP000460558"/>
    </source>
</evidence>
<dbReference type="PANTHER" id="PTHR33570">
    <property type="entry name" value="4-CARBOXYMUCONOLACTONE DECARBOXYLASE FAMILY PROTEIN"/>
    <property type="match status" value="1"/>
</dbReference>
<dbReference type="Gene3D" id="1.20.1290.10">
    <property type="entry name" value="AhpD-like"/>
    <property type="match status" value="2"/>
</dbReference>